<organism evidence="1">
    <name type="scientific">hydrothermal vent metagenome</name>
    <dbReference type="NCBI Taxonomy" id="652676"/>
    <lineage>
        <taxon>unclassified sequences</taxon>
        <taxon>metagenomes</taxon>
        <taxon>ecological metagenomes</taxon>
    </lineage>
</organism>
<reference evidence="1" key="1">
    <citation type="submission" date="2018-06" db="EMBL/GenBank/DDBJ databases">
        <authorList>
            <person name="Zhirakovskaya E."/>
        </authorList>
    </citation>
    <scope>NUCLEOTIDE SEQUENCE</scope>
</reference>
<sequence>DRKGFDNHSYCEYKNRIYDACAGPSVGNEDRKGYVNKNVDSATSLNARKSGSGYPGQISNIVSHDRIRGRFDRVVKSVE</sequence>
<feature type="non-terminal residue" evidence="1">
    <location>
        <position position="1"/>
    </location>
</feature>
<name>A0A3B0XR40_9ZZZZ</name>
<proteinExistence type="predicted"/>
<evidence type="ECO:0000313" key="1">
    <source>
        <dbReference type="EMBL" id="VAW70021.1"/>
    </source>
</evidence>
<dbReference type="AlphaFoldDB" id="A0A3B0XR40"/>
<protein>
    <submittedName>
        <fullName evidence="1">Uncharacterized protein</fullName>
    </submittedName>
</protein>
<gene>
    <name evidence="1" type="ORF">MNBD_GAMMA10-1410</name>
</gene>
<dbReference type="EMBL" id="UOFJ01000484">
    <property type="protein sequence ID" value="VAW70021.1"/>
    <property type="molecule type" value="Genomic_DNA"/>
</dbReference>
<accession>A0A3B0XR40</accession>